<name>A0A934T0J1_9BURK</name>
<keyword evidence="5 6" id="KW-0472">Membrane</keyword>
<keyword evidence="3 6" id="KW-0812">Transmembrane</keyword>
<reference evidence="7" key="1">
    <citation type="submission" date="2021-01" db="EMBL/GenBank/DDBJ databases">
        <title>Genome sequence of strain Noviherbaspirillum sp. DKR-6.</title>
        <authorList>
            <person name="Chaudhary D.K."/>
        </authorList>
    </citation>
    <scope>NUCLEOTIDE SEQUENCE</scope>
    <source>
        <strain evidence="7">DKR-6</strain>
    </source>
</reference>
<comment type="subcellular location">
    <subcellularLocation>
        <location evidence="1">Cell membrane</location>
        <topology evidence="1">Multi-pass membrane protein</topology>
    </subcellularLocation>
</comment>
<evidence type="ECO:0000256" key="4">
    <source>
        <dbReference type="ARBA" id="ARBA00022989"/>
    </source>
</evidence>
<evidence type="ECO:0000256" key="6">
    <source>
        <dbReference type="SAM" id="Phobius"/>
    </source>
</evidence>
<accession>A0A934T0J1</accession>
<evidence type="ECO:0000256" key="3">
    <source>
        <dbReference type="ARBA" id="ARBA00022692"/>
    </source>
</evidence>
<evidence type="ECO:0000313" key="7">
    <source>
        <dbReference type="EMBL" id="MBK4739144.1"/>
    </source>
</evidence>
<comment type="caution">
    <text evidence="7">The sequence shown here is derived from an EMBL/GenBank/DDBJ whole genome shotgun (WGS) entry which is preliminary data.</text>
</comment>
<organism evidence="7 8">
    <name type="scientific">Noviherbaspirillum pedocola</name>
    <dbReference type="NCBI Taxonomy" id="2801341"/>
    <lineage>
        <taxon>Bacteria</taxon>
        <taxon>Pseudomonadati</taxon>
        <taxon>Pseudomonadota</taxon>
        <taxon>Betaproteobacteria</taxon>
        <taxon>Burkholderiales</taxon>
        <taxon>Oxalobacteraceae</taxon>
        <taxon>Noviherbaspirillum</taxon>
    </lineage>
</organism>
<dbReference type="EMBL" id="JAEPBG010000040">
    <property type="protein sequence ID" value="MBK4739144.1"/>
    <property type="molecule type" value="Genomic_DNA"/>
</dbReference>
<evidence type="ECO:0000313" key="8">
    <source>
        <dbReference type="Proteomes" id="UP000622890"/>
    </source>
</evidence>
<proteinExistence type="predicted"/>
<keyword evidence="2" id="KW-1003">Cell membrane</keyword>
<evidence type="ECO:0000256" key="1">
    <source>
        <dbReference type="ARBA" id="ARBA00004651"/>
    </source>
</evidence>
<dbReference type="GO" id="GO:0005886">
    <property type="term" value="C:plasma membrane"/>
    <property type="evidence" value="ECO:0007669"/>
    <property type="project" value="UniProtKB-SubCell"/>
</dbReference>
<sequence>MDEEHDIALSEATTRRRRRTWAMMTAYERFEQVVAVVLSIVIAIIVVVALAQLVRFVILLLLTDSLNPLAHETFQTVFGMIMTLLIALEFKHSIIKVVVRKDSIIQVKTVVLIALIALARKFVILDVDASPAKIAALAGALLALGVVYWLLRERDDHAAETEVEN</sequence>
<dbReference type="AlphaFoldDB" id="A0A934T0J1"/>
<dbReference type="Proteomes" id="UP000622890">
    <property type="component" value="Unassembled WGS sequence"/>
</dbReference>
<protein>
    <submittedName>
        <fullName evidence="7">Phosphate-starvation-inducible PsiE family protein</fullName>
    </submittedName>
</protein>
<evidence type="ECO:0000256" key="2">
    <source>
        <dbReference type="ARBA" id="ARBA00022475"/>
    </source>
</evidence>
<dbReference type="InterPro" id="IPR020948">
    <property type="entry name" value="P_starv_induced_PsiE-like"/>
</dbReference>
<gene>
    <name evidence="7" type="ORF">JJB74_31485</name>
</gene>
<keyword evidence="8" id="KW-1185">Reference proteome</keyword>
<feature type="transmembrane region" description="Helical" evidence="6">
    <location>
        <begin position="33"/>
        <end position="62"/>
    </location>
</feature>
<feature type="transmembrane region" description="Helical" evidence="6">
    <location>
        <begin position="134"/>
        <end position="151"/>
    </location>
</feature>
<evidence type="ECO:0000256" key="5">
    <source>
        <dbReference type="ARBA" id="ARBA00023136"/>
    </source>
</evidence>
<feature type="transmembrane region" description="Helical" evidence="6">
    <location>
        <begin position="74"/>
        <end position="91"/>
    </location>
</feature>
<feature type="transmembrane region" description="Helical" evidence="6">
    <location>
        <begin position="103"/>
        <end position="122"/>
    </location>
</feature>
<keyword evidence="4 6" id="KW-1133">Transmembrane helix</keyword>
<dbReference type="Pfam" id="PF06146">
    <property type="entry name" value="PsiE"/>
    <property type="match status" value="1"/>
</dbReference>